<dbReference type="SUPFAM" id="SSF50249">
    <property type="entry name" value="Nucleic acid-binding proteins"/>
    <property type="match status" value="1"/>
</dbReference>
<keyword evidence="2" id="KW-0997">Cell inner membrane</keyword>
<organism evidence="13">
    <name type="scientific">marine sediment metagenome</name>
    <dbReference type="NCBI Taxonomy" id="412755"/>
    <lineage>
        <taxon>unclassified sequences</taxon>
        <taxon>metagenomes</taxon>
        <taxon>ecological metagenomes</taxon>
    </lineage>
</organism>
<evidence type="ECO:0000256" key="4">
    <source>
        <dbReference type="ARBA" id="ARBA00022679"/>
    </source>
</evidence>
<dbReference type="Pfam" id="PF17092">
    <property type="entry name" value="PCB_OB"/>
    <property type="match status" value="1"/>
</dbReference>
<dbReference type="Gene3D" id="2.40.50.140">
    <property type="entry name" value="Nucleic acid-binding proteins"/>
    <property type="match status" value="1"/>
</dbReference>
<comment type="caution">
    <text evidence="13">The sequence shown here is derived from an EMBL/GenBank/DDBJ whole genome shotgun (WGS) entry which is preliminary data.</text>
</comment>
<evidence type="ECO:0000256" key="3">
    <source>
        <dbReference type="ARBA" id="ARBA00022676"/>
    </source>
</evidence>
<keyword evidence="6" id="KW-0133">Cell shape</keyword>
<dbReference type="PANTHER" id="PTHR32282:SF27">
    <property type="entry name" value="PENICILLIN-BINDING PROTEIN 1A"/>
    <property type="match status" value="1"/>
</dbReference>
<name>X1QGI3_9ZZZZ</name>
<dbReference type="Pfam" id="PF00905">
    <property type="entry name" value="Transpeptidase"/>
    <property type="match status" value="1"/>
</dbReference>
<feature type="non-terminal residue" evidence="13">
    <location>
        <position position="1"/>
    </location>
</feature>
<evidence type="ECO:0000256" key="10">
    <source>
        <dbReference type="ARBA" id="ARBA00023316"/>
    </source>
</evidence>
<dbReference type="GO" id="GO:0008360">
    <property type="term" value="P:regulation of cell shape"/>
    <property type="evidence" value="ECO:0007669"/>
    <property type="project" value="UniProtKB-KW"/>
</dbReference>
<dbReference type="InterPro" id="IPR001460">
    <property type="entry name" value="PCN-bd_Tpept"/>
</dbReference>
<feature type="domain" description="Penicillin-binding protein transpeptidase" evidence="11">
    <location>
        <begin position="87"/>
        <end position="251"/>
    </location>
</feature>
<dbReference type="Gene3D" id="3.40.710.10">
    <property type="entry name" value="DD-peptidase/beta-lactamase superfamily"/>
    <property type="match status" value="1"/>
</dbReference>
<dbReference type="EMBL" id="BARV01031858">
    <property type="protein sequence ID" value="GAI42389.1"/>
    <property type="molecule type" value="Genomic_DNA"/>
</dbReference>
<keyword evidence="8" id="KW-1133">Transmembrane helix</keyword>
<dbReference type="InterPro" id="IPR012338">
    <property type="entry name" value="Beta-lactam/transpept-like"/>
</dbReference>
<dbReference type="GO" id="GO:0008955">
    <property type="term" value="F:peptidoglycan glycosyltransferase activity"/>
    <property type="evidence" value="ECO:0007669"/>
    <property type="project" value="TreeGrafter"/>
</dbReference>
<evidence type="ECO:0000256" key="6">
    <source>
        <dbReference type="ARBA" id="ARBA00022960"/>
    </source>
</evidence>
<keyword evidence="3" id="KW-0328">Glycosyltransferase</keyword>
<dbReference type="PANTHER" id="PTHR32282">
    <property type="entry name" value="BINDING PROTEIN TRANSPEPTIDASE, PUTATIVE-RELATED"/>
    <property type="match status" value="1"/>
</dbReference>
<keyword evidence="5" id="KW-0812">Transmembrane</keyword>
<keyword evidence="9" id="KW-0472">Membrane</keyword>
<evidence type="ECO:0008006" key="14">
    <source>
        <dbReference type="Google" id="ProtNLM"/>
    </source>
</evidence>
<dbReference type="InterPro" id="IPR012340">
    <property type="entry name" value="NA-bd_OB-fold"/>
</dbReference>
<proteinExistence type="predicted"/>
<evidence type="ECO:0000259" key="12">
    <source>
        <dbReference type="Pfam" id="PF17092"/>
    </source>
</evidence>
<evidence type="ECO:0000256" key="8">
    <source>
        <dbReference type="ARBA" id="ARBA00022989"/>
    </source>
</evidence>
<reference evidence="13" key="1">
    <citation type="journal article" date="2014" name="Front. Microbiol.">
        <title>High frequency of phylogenetically diverse reductive dehalogenase-homologous genes in deep subseafloor sedimentary metagenomes.</title>
        <authorList>
            <person name="Kawai M."/>
            <person name="Futagami T."/>
            <person name="Toyoda A."/>
            <person name="Takaki Y."/>
            <person name="Nishi S."/>
            <person name="Hori S."/>
            <person name="Arai W."/>
            <person name="Tsubouchi T."/>
            <person name="Morono Y."/>
            <person name="Uchiyama I."/>
            <person name="Ito T."/>
            <person name="Fujiyama A."/>
            <person name="Inagaki F."/>
            <person name="Takami H."/>
        </authorList>
    </citation>
    <scope>NUCLEOTIDE SEQUENCE</scope>
    <source>
        <strain evidence="13">Expedition CK06-06</strain>
    </source>
</reference>
<keyword evidence="1" id="KW-1003">Cell membrane</keyword>
<evidence type="ECO:0000259" key="11">
    <source>
        <dbReference type="Pfam" id="PF00905"/>
    </source>
</evidence>
<evidence type="ECO:0000256" key="5">
    <source>
        <dbReference type="ARBA" id="ARBA00022692"/>
    </source>
</evidence>
<feature type="non-terminal residue" evidence="13">
    <location>
        <position position="252"/>
    </location>
</feature>
<dbReference type="GO" id="GO:0071555">
    <property type="term" value="P:cell wall organization"/>
    <property type="evidence" value="ECO:0007669"/>
    <property type="project" value="UniProtKB-KW"/>
</dbReference>
<evidence type="ECO:0000256" key="1">
    <source>
        <dbReference type="ARBA" id="ARBA00022475"/>
    </source>
</evidence>
<evidence type="ECO:0000256" key="9">
    <source>
        <dbReference type="ARBA" id="ARBA00023136"/>
    </source>
</evidence>
<dbReference type="GO" id="GO:0009252">
    <property type="term" value="P:peptidoglycan biosynthetic process"/>
    <property type="evidence" value="ECO:0007669"/>
    <property type="project" value="UniProtKB-KW"/>
</dbReference>
<gene>
    <name evidence="13" type="ORF">S06H3_50328</name>
</gene>
<evidence type="ECO:0000256" key="2">
    <source>
        <dbReference type="ARBA" id="ARBA00022519"/>
    </source>
</evidence>
<dbReference type="GO" id="GO:0008658">
    <property type="term" value="F:penicillin binding"/>
    <property type="evidence" value="ECO:0007669"/>
    <property type="project" value="InterPro"/>
</dbReference>
<accession>X1QGI3</accession>
<protein>
    <recommendedName>
        <fullName evidence="14">Penicillin-binding protein transpeptidase domain-containing protein</fullName>
    </recommendedName>
</protein>
<dbReference type="GO" id="GO:0030288">
    <property type="term" value="C:outer membrane-bounded periplasmic space"/>
    <property type="evidence" value="ECO:0007669"/>
    <property type="project" value="TreeGrafter"/>
</dbReference>
<dbReference type="InterPro" id="IPR050396">
    <property type="entry name" value="Glycosyltr_51/Transpeptidase"/>
</dbReference>
<dbReference type="AlphaFoldDB" id="X1QGI3"/>
<keyword evidence="7" id="KW-0573">Peptidoglycan synthesis</keyword>
<evidence type="ECO:0000256" key="7">
    <source>
        <dbReference type="ARBA" id="ARBA00022984"/>
    </source>
</evidence>
<feature type="domain" description="Penicillin-binding protein OB-like" evidence="12">
    <location>
        <begin position="1"/>
        <end position="82"/>
    </location>
</feature>
<dbReference type="InterPro" id="IPR031376">
    <property type="entry name" value="PCB_OB"/>
</dbReference>
<dbReference type="SUPFAM" id="SSF56601">
    <property type="entry name" value="beta-lactamase/transpeptidase-like"/>
    <property type="match status" value="1"/>
</dbReference>
<keyword evidence="4" id="KW-0808">Transferase</keyword>
<evidence type="ECO:0000313" key="13">
    <source>
        <dbReference type="EMBL" id="GAI42389.1"/>
    </source>
</evidence>
<keyword evidence="10" id="KW-0961">Cell wall biogenesis/degradation</keyword>
<sequence>IVTKVDSRKKETLVRIGDKKGILPLSGMKWARMVDPETAYFDTKLKDPADVLTPGDIIMVKVVGKAKGFPGWILSLEQPPEVQAALLCLEAKTGYVKTMVGGLDFSKSQFNRATQARRQPGSAFKAIIYSAALDKGFTPSSIIIDTPIISPTGEKEKLWKPKNYKEKFYGRTLFRTGLIKSRNIITIKILKEMGIRHAIDYARRMGIKSPLSSDLSLALGSSGVSLLELTRAYSVFANAGMLVESIFITKII</sequence>